<dbReference type="InterPro" id="IPR017853">
    <property type="entry name" value="GH"/>
</dbReference>
<dbReference type="InterPro" id="IPR033132">
    <property type="entry name" value="GH_1_N_CS"/>
</dbReference>
<evidence type="ECO:0000256" key="1">
    <source>
        <dbReference type="ARBA" id="ARBA00010838"/>
    </source>
</evidence>
<dbReference type="HOGENOM" id="CLU_001859_3_1_1"/>
<proteinExistence type="inferred from homology"/>
<comment type="similarity">
    <text evidence="1 4">Belongs to the glycosyl hydrolase 1 family.</text>
</comment>
<sequence>MSTMFHWIVLAVLTVEASSKCTKCFPDGFLWGAATSAYQVEGAWNTSGKGENIWDWFTHTYPEKIANGSNGDVAADSYHKYEEDVDLIKNLGANFYRFSLSWSRILPNGTVDQINQDGVDYYLALLKLLKANNLEPVVTIYHWDLPLPLQELGGWANTAISDYYADYATLCYSLFGEYVTYWITLNEPITQCYYGYGDGTHAPGIAESGTATYQCAHTQLLAHAKAYRSYNDSFRDTQNGKVGIVLVSLYYEPLTDSEEDKAAADRGVQWAGHLCNLLKAIYLDEVKVFGYTHWSLMDNFEWANGYTEGFGLVAVNFTDPDRTRTPKNSYYYLQDIIASNCLSNCPFSS</sequence>
<keyword evidence="2" id="KW-0378">Hydrolase</keyword>
<keyword evidence="3" id="KW-0326">Glycosidase</keyword>
<dbReference type="Gene3D" id="3.20.20.80">
    <property type="entry name" value="Glycosidases"/>
    <property type="match status" value="2"/>
</dbReference>
<dbReference type="PANTHER" id="PTHR10353:SF36">
    <property type="entry name" value="LP05116P"/>
    <property type="match status" value="1"/>
</dbReference>
<protein>
    <submittedName>
        <fullName evidence="5">Uncharacterized protein</fullName>
    </submittedName>
</protein>
<name>N6TA83_DENPD</name>
<dbReference type="GO" id="GO:0008422">
    <property type="term" value="F:beta-glucosidase activity"/>
    <property type="evidence" value="ECO:0007669"/>
    <property type="project" value="TreeGrafter"/>
</dbReference>
<dbReference type="OrthoDB" id="65569at2759"/>
<dbReference type="AlphaFoldDB" id="N6TA83"/>
<dbReference type="PANTHER" id="PTHR10353">
    <property type="entry name" value="GLYCOSYL HYDROLASE"/>
    <property type="match status" value="1"/>
</dbReference>
<dbReference type="Pfam" id="PF00232">
    <property type="entry name" value="Glyco_hydro_1"/>
    <property type="match status" value="1"/>
</dbReference>
<evidence type="ECO:0000256" key="2">
    <source>
        <dbReference type="ARBA" id="ARBA00022801"/>
    </source>
</evidence>
<evidence type="ECO:0000313" key="5">
    <source>
        <dbReference type="EMBL" id="ENN74638.1"/>
    </source>
</evidence>
<evidence type="ECO:0000256" key="3">
    <source>
        <dbReference type="ARBA" id="ARBA00023295"/>
    </source>
</evidence>
<dbReference type="PRINTS" id="PR00131">
    <property type="entry name" value="GLHYDRLASE1"/>
</dbReference>
<dbReference type="EMBL" id="KB741037">
    <property type="protein sequence ID" value="ENN74638.1"/>
    <property type="molecule type" value="Genomic_DNA"/>
</dbReference>
<dbReference type="GO" id="GO:0005975">
    <property type="term" value="P:carbohydrate metabolic process"/>
    <property type="evidence" value="ECO:0007669"/>
    <property type="project" value="InterPro"/>
</dbReference>
<dbReference type="InterPro" id="IPR001360">
    <property type="entry name" value="Glyco_hydro_1"/>
</dbReference>
<accession>N6TA83</accession>
<feature type="non-terminal residue" evidence="5">
    <location>
        <position position="1"/>
    </location>
</feature>
<gene>
    <name evidence="5" type="ORF">YQE_08757</name>
</gene>
<reference evidence="5" key="1">
    <citation type="journal article" date="2013" name="Genome Biol.">
        <title>Draft genome of the mountain pine beetle, Dendroctonus ponderosae Hopkins, a major forest pest.</title>
        <authorList>
            <person name="Keeling C.I."/>
            <person name="Yuen M.M."/>
            <person name="Liao N.Y."/>
            <person name="Docking T.R."/>
            <person name="Chan S.K."/>
            <person name="Taylor G.A."/>
            <person name="Palmquist D.L."/>
            <person name="Jackman S.D."/>
            <person name="Nguyen A."/>
            <person name="Li M."/>
            <person name="Henderson H."/>
            <person name="Janes J.K."/>
            <person name="Zhao Y."/>
            <person name="Pandoh P."/>
            <person name="Moore R."/>
            <person name="Sperling F.A."/>
            <person name="Huber D.P."/>
            <person name="Birol I."/>
            <person name="Jones S.J."/>
            <person name="Bohlmann J."/>
        </authorList>
    </citation>
    <scope>NUCLEOTIDE SEQUENCE</scope>
</reference>
<evidence type="ECO:0000256" key="4">
    <source>
        <dbReference type="RuleBase" id="RU003690"/>
    </source>
</evidence>
<dbReference type="SUPFAM" id="SSF51445">
    <property type="entry name" value="(Trans)glycosidases"/>
    <property type="match status" value="1"/>
</dbReference>
<organism evidence="5">
    <name type="scientific">Dendroctonus ponderosae</name>
    <name type="common">Mountain pine beetle</name>
    <dbReference type="NCBI Taxonomy" id="77166"/>
    <lineage>
        <taxon>Eukaryota</taxon>
        <taxon>Metazoa</taxon>
        <taxon>Ecdysozoa</taxon>
        <taxon>Arthropoda</taxon>
        <taxon>Hexapoda</taxon>
        <taxon>Insecta</taxon>
        <taxon>Pterygota</taxon>
        <taxon>Neoptera</taxon>
        <taxon>Endopterygota</taxon>
        <taxon>Coleoptera</taxon>
        <taxon>Polyphaga</taxon>
        <taxon>Cucujiformia</taxon>
        <taxon>Curculionidae</taxon>
        <taxon>Scolytinae</taxon>
        <taxon>Dendroctonus</taxon>
    </lineage>
</organism>
<dbReference type="PROSITE" id="PS00653">
    <property type="entry name" value="GLYCOSYL_HYDROL_F1_2"/>
    <property type="match status" value="1"/>
</dbReference>